<dbReference type="Gene3D" id="3.40.35.10">
    <property type="entry name" value="Phosphotransferase system, sorbose subfamily IIB component"/>
    <property type="match status" value="1"/>
</dbReference>
<evidence type="ECO:0000256" key="7">
    <source>
        <dbReference type="ARBA" id="ARBA00022777"/>
    </source>
</evidence>
<evidence type="ECO:0000256" key="1">
    <source>
        <dbReference type="ARBA" id="ARBA00004496"/>
    </source>
</evidence>
<gene>
    <name evidence="9" type="ORF">J2S15_001281</name>
</gene>
<sequence>MNIVNVRIDERLVHGIVATFWIPKLKIDRVICIDNKSAEEPMIKSALRMATPSHVYLSIIPLEKAINNLKEGKYGNERLMIIVKTPDILLNLRDAGIVFNEIVMGNLGIIDKSEERKSITNYLSVSKNDIKNFDALHKLGVSLTIQLIPDDVPSDFYELMKVKI</sequence>
<dbReference type="PROSITE" id="PS51101">
    <property type="entry name" value="PTS_EIIB_TYPE_4"/>
    <property type="match status" value="1"/>
</dbReference>
<comment type="subcellular location">
    <subcellularLocation>
        <location evidence="1">Cytoplasm</location>
    </subcellularLocation>
</comment>
<evidence type="ECO:0000256" key="5">
    <source>
        <dbReference type="ARBA" id="ARBA00022679"/>
    </source>
</evidence>
<evidence type="ECO:0000313" key="9">
    <source>
        <dbReference type="EMBL" id="MDQ0360536.1"/>
    </source>
</evidence>
<keyword evidence="6" id="KW-0598">Phosphotransferase system</keyword>
<dbReference type="InterPro" id="IPR036667">
    <property type="entry name" value="PTS_IIB_sorbose-sp_sf"/>
</dbReference>
<keyword evidence="3" id="KW-0963">Cytoplasm</keyword>
<evidence type="ECO:0000256" key="2">
    <source>
        <dbReference type="ARBA" id="ARBA00022448"/>
    </source>
</evidence>
<dbReference type="InterPro" id="IPR004720">
    <property type="entry name" value="PTS_IIB_sorbose-sp"/>
</dbReference>
<evidence type="ECO:0000313" key="10">
    <source>
        <dbReference type="Proteomes" id="UP001230220"/>
    </source>
</evidence>
<keyword evidence="7" id="KW-0418">Kinase</keyword>
<dbReference type="EMBL" id="JAUSUR010000002">
    <property type="protein sequence ID" value="MDQ0360536.1"/>
    <property type="molecule type" value="Genomic_DNA"/>
</dbReference>
<accession>A0ABU0E135</accession>
<dbReference type="Pfam" id="PF03830">
    <property type="entry name" value="PTSIIB_sorb"/>
    <property type="match status" value="1"/>
</dbReference>
<organism evidence="9 10">
    <name type="scientific">Breznakia pachnodae</name>
    <dbReference type="NCBI Taxonomy" id="265178"/>
    <lineage>
        <taxon>Bacteria</taxon>
        <taxon>Bacillati</taxon>
        <taxon>Bacillota</taxon>
        <taxon>Erysipelotrichia</taxon>
        <taxon>Erysipelotrichales</taxon>
        <taxon>Erysipelotrichaceae</taxon>
        <taxon>Breznakia</taxon>
    </lineage>
</organism>
<evidence type="ECO:0000256" key="6">
    <source>
        <dbReference type="ARBA" id="ARBA00022683"/>
    </source>
</evidence>
<dbReference type="Proteomes" id="UP001230220">
    <property type="component" value="Unassembled WGS sequence"/>
</dbReference>
<dbReference type="RefSeq" id="WP_307406512.1">
    <property type="nucleotide sequence ID" value="NZ_JAUSUR010000002.1"/>
</dbReference>
<keyword evidence="4" id="KW-0762">Sugar transport</keyword>
<evidence type="ECO:0000259" key="8">
    <source>
        <dbReference type="PROSITE" id="PS51101"/>
    </source>
</evidence>
<keyword evidence="5" id="KW-0808">Transferase</keyword>
<evidence type="ECO:0000256" key="4">
    <source>
        <dbReference type="ARBA" id="ARBA00022597"/>
    </source>
</evidence>
<keyword evidence="2" id="KW-0813">Transport</keyword>
<dbReference type="SUPFAM" id="SSF52728">
    <property type="entry name" value="PTS IIb component"/>
    <property type="match status" value="1"/>
</dbReference>
<protein>
    <submittedName>
        <fullName evidence="9">PTS system mannose-specific IIB component</fullName>
    </submittedName>
</protein>
<comment type="caution">
    <text evidence="9">The sequence shown here is derived from an EMBL/GenBank/DDBJ whole genome shotgun (WGS) entry which is preliminary data.</text>
</comment>
<evidence type="ECO:0000256" key="3">
    <source>
        <dbReference type="ARBA" id="ARBA00022490"/>
    </source>
</evidence>
<proteinExistence type="predicted"/>
<keyword evidence="10" id="KW-1185">Reference proteome</keyword>
<feature type="domain" description="PTS EIIB type-4" evidence="8">
    <location>
        <begin position="1"/>
        <end position="164"/>
    </location>
</feature>
<name>A0ABU0E135_9FIRM</name>
<reference evidence="9 10" key="1">
    <citation type="submission" date="2023-07" db="EMBL/GenBank/DDBJ databases">
        <title>Genomic Encyclopedia of Type Strains, Phase IV (KMG-IV): sequencing the most valuable type-strain genomes for metagenomic binning, comparative biology and taxonomic classification.</title>
        <authorList>
            <person name="Goeker M."/>
        </authorList>
    </citation>
    <scope>NUCLEOTIDE SEQUENCE [LARGE SCALE GENOMIC DNA]</scope>
    <source>
        <strain evidence="9 10">DSM 16784</strain>
    </source>
</reference>